<feature type="non-terminal residue" evidence="1">
    <location>
        <position position="1"/>
    </location>
</feature>
<protein>
    <submittedName>
        <fullName evidence="1">8025_t:CDS:1</fullName>
    </submittedName>
</protein>
<dbReference type="Proteomes" id="UP000789342">
    <property type="component" value="Unassembled WGS sequence"/>
</dbReference>
<comment type="caution">
    <text evidence="1">The sequence shown here is derived from an EMBL/GenBank/DDBJ whole genome shotgun (WGS) entry which is preliminary data.</text>
</comment>
<gene>
    <name evidence="1" type="ORF">AMORRO_LOCUS10230</name>
</gene>
<accession>A0A9N9DXT3</accession>
<proteinExistence type="predicted"/>
<reference evidence="1" key="1">
    <citation type="submission" date="2021-06" db="EMBL/GenBank/DDBJ databases">
        <authorList>
            <person name="Kallberg Y."/>
            <person name="Tangrot J."/>
            <person name="Rosling A."/>
        </authorList>
    </citation>
    <scope>NUCLEOTIDE SEQUENCE</scope>
    <source>
        <strain evidence="1">CL551</strain>
    </source>
</reference>
<keyword evidence="2" id="KW-1185">Reference proteome</keyword>
<sequence length="41" mass="4790">EMPWITGWPCFNDISTHEDEFPREHVKKFSSVPVKAEKLSS</sequence>
<evidence type="ECO:0000313" key="2">
    <source>
        <dbReference type="Proteomes" id="UP000789342"/>
    </source>
</evidence>
<organism evidence="1 2">
    <name type="scientific">Acaulospora morrowiae</name>
    <dbReference type="NCBI Taxonomy" id="94023"/>
    <lineage>
        <taxon>Eukaryota</taxon>
        <taxon>Fungi</taxon>
        <taxon>Fungi incertae sedis</taxon>
        <taxon>Mucoromycota</taxon>
        <taxon>Glomeromycotina</taxon>
        <taxon>Glomeromycetes</taxon>
        <taxon>Diversisporales</taxon>
        <taxon>Acaulosporaceae</taxon>
        <taxon>Acaulospora</taxon>
    </lineage>
</organism>
<dbReference type="AlphaFoldDB" id="A0A9N9DXT3"/>
<name>A0A9N9DXT3_9GLOM</name>
<dbReference type="EMBL" id="CAJVPV010011015">
    <property type="protein sequence ID" value="CAG8656953.1"/>
    <property type="molecule type" value="Genomic_DNA"/>
</dbReference>
<evidence type="ECO:0000313" key="1">
    <source>
        <dbReference type="EMBL" id="CAG8656953.1"/>
    </source>
</evidence>